<dbReference type="InterPro" id="IPR010982">
    <property type="entry name" value="Lambda_DNA-bd_dom_sf"/>
</dbReference>
<evidence type="ECO:0000313" key="3">
    <source>
        <dbReference type="Proteomes" id="UP000287746"/>
    </source>
</evidence>
<dbReference type="Pfam" id="PF06114">
    <property type="entry name" value="Peptidase_M78"/>
    <property type="match status" value="1"/>
</dbReference>
<dbReference type="Gene3D" id="1.10.10.2910">
    <property type="match status" value="1"/>
</dbReference>
<gene>
    <name evidence="2" type="ORF">DAH66_02570</name>
</gene>
<evidence type="ECO:0000313" key="2">
    <source>
        <dbReference type="EMBL" id="RSY89558.1"/>
    </source>
</evidence>
<comment type="caution">
    <text evidence="2">The sequence shown here is derived from an EMBL/GenBank/DDBJ whole genome shotgun (WGS) entry which is preliminary data.</text>
</comment>
<evidence type="ECO:0000259" key="1">
    <source>
        <dbReference type="Pfam" id="PF06114"/>
    </source>
</evidence>
<dbReference type="InterPro" id="IPR010359">
    <property type="entry name" value="IrrE_HExxH"/>
</dbReference>
<name>A0A430G7Y0_9SPHN</name>
<sequence>MTDGQEFTPDWFSKPGDSLRAQMARRGVTAQQLADELDGGFATLRGLLDGSVAIDSDHAAVLTGLLGGTPSFWLKRQANYRESLERALERAASDVEETDAWLRLQIPGPRPRGRLSQQGRRDELRRRLAFFNVGTMNAWDARYGRICSDTLFRTSSAFESKDTAVLMWLRMGELATDLVTTRPWNAGNLQDRLDAIKALSKIKEPERFLPKLRVLCAEAGVAVVAKKAPEGCRASGATRMVAPDKAMILMSFRGRSNDKFWFTLLHEIGHLLLHGAKTFVDDDMESIDDSEREANEFAARCIVPVNRFEEFERLGNNRDSVIRFSVRSGVGPGLTVGQMQHNRMIAPDKLNELKKFWKWSDLERVLD</sequence>
<feature type="domain" description="IrrE N-terminal-like" evidence="1">
    <location>
        <begin position="256"/>
        <end position="318"/>
    </location>
</feature>
<proteinExistence type="predicted"/>
<dbReference type="GO" id="GO:0003677">
    <property type="term" value="F:DNA binding"/>
    <property type="evidence" value="ECO:0007669"/>
    <property type="project" value="InterPro"/>
</dbReference>
<dbReference type="RefSeq" id="WP_126003487.1">
    <property type="nucleotide sequence ID" value="NZ_QQYZ01000002.1"/>
</dbReference>
<reference evidence="2 3" key="1">
    <citation type="submission" date="2018-07" db="EMBL/GenBank/DDBJ databases">
        <title>Genomic and Epidemiologic Investigation of an Indolent Hospital Outbreak.</title>
        <authorList>
            <person name="Johnson R.C."/>
            <person name="Deming C."/>
            <person name="Conlan S."/>
            <person name="Zellmer C.J."/>
            <person name="Michelin A.V."/>
            <person name="Lee-Lin S."/>
            <person name="Thomas P.J."/>
            <person name="Park M."/>
            <person name="Weingarten R.A."/>
            <person name="Less J."/>
            <person name="Dekker J.P."/>
            <person name="Frank K.M."/>
            <person name="Musser K.A."/>
            <person name="Mcquiston J.R."/>
            <person name="Henderson D.K."/>
            <person name="Lau A.F."/>
            <person name="Palmore T.N."/>
            <person name="Segre J.A."/>
        </authorList>
    </citation>
    <scope>NUCLEOTIDE SEQUENCE [LARGE SCALE GENOMIC DNA]</scope>
    <source>
        <strain evidence="2 3">SK-CDC1_0717</strain>
    </source>
</reference>
<accession>A0A430G7Y0</accession>
<dbReference type="SUPFAM" id="SSF47413">
    <property type="entry name" value="lambda repressor-like DNA-binding domains"/>
    <property type="match status" value="1"/>
</dbReference>
<dbReference type="Gene3D" id="1.10.260.40">
    <property type="entry name" value="lambda repressor-like DNA-binding domains"/>
    <property type="match status" value="1"/>
</dbReference>
<dbReference type="Proteomes" id="UP000287746">
    <property type="component" value="Unassembled WGS sequence"/>
</dbReference>
<dbReference type="AlphaFoldDB" id="A0A430G7Y0"/>
<organism evidence="2 3">
    <name type="scientific">Sphingomonas koreensis</name>
    <dbReference type="NCBI Taxonomy" id="93064"/>
    <lineage>
        <taxon>Bacteria</taxon>
        <taxon>Pseudomonadati</taxon>
        <taxon>Pseudomonadota</taxon>
        <taxon>Alphaproteobacteria</taxon>
        <taxon>Sphingomonadales</taxon>
        <taxon>Sphingomonadaceae</taxon>
        <taxon>Sphingomonas</taxon>
    </lineage>
</organism>
<dbReference type="EMBL" id="QQYZ01000002">
    <property type="protein sequence ID" value="RSY89558.1"/>
    <property type="molecule type" value="Genomic_DNA"/>
</dbReference>
<protein>
    <submittedName>
        <fullName evidence="2">ImmA/IrrE family metallo-endopeptidase</fullName>
    </submittedName>
</protein>